<evidence type="ECO:0000313" key="2">
    <source>
        <dbReference type="Proteomes" id="UP000805193"/>
    </source>
</evidence>
<organism evidence="1 2">
    <name type="scientific">Ixodes persulcatus</name>
    <name type="common">Taiga tick</name>
    <dbReference type="NCBI Taxonomy" id="34615"/>
    <lineage>
        <taxon>Eukaryota</taxon>
        <taxon>Metazoa</taxon>
        <taxon>Ecdysozoa</taxon>
        <taxon>Arthropoda</taxon>
        <taxon>Chelicerata</taxon>
        <taxon>Arachnida</taxon>
        <taxon>Acari</taxon>
        <taxon>Parasitiformes</taxon>
        <taxon>Ixodida</taxon>
        <taxon>Ixodoidea</taxon>
        <taxon>Ixodidae</taxon>
        <taxon>Ixodinae</taxon>
        <taxon>Ixodes</taxon>
    </lineage>
</organism>
<comment type="caution">
    <text evidence="1">The sequence shown here is derived from an EMBL/GenBank/DDBJ whole genome shotgun (WGS) entry which is preliminary data.</text>
</comment>
<dbReference type="Proteomes" id="UP000805193">
    <property type="component" value="Unassembled WGS sequence"/>
</dbReference>
<name>A0AC60PKP0_IXOPE</name>
<sequence>MISGAWTDMRSNTIADCFKSGGFTRTRLPDSAAAGDEAFAANDDPAVAEDYAPAVAEICAPLERLWESKAKDQLVPSSVDLVRFLTTEDDVVATEVLTEEALANCGPVNAEAGSESDESDDDSAKKSVSAGTALAAVETLRDYFAGAERVRLGQSLFPHFDAIEHAIVKRSLTRCIQSRINGYFGKH</sequence>
<accession>A0AC60PKP0</accession>
<dbReference type="EMBL" id="JABSTQ010010453">
    <property type="protein sequence ID" value="KAG0420917.1"/>
    <property type="molecule type" value="Genomic_DNA"/>
</dbReference>
<keyword evidence="2" id="KW-1185">Reference proteome</keyword>
<protein>
    <submittedName>
        <fullName evidence="1">Uncharacterized protein</fullName>
    </submittedName>
</protein>
<evidence type="ECO:0000313" key="1">
    <source>
        <dbReference type="EMBL" id="KAG0420917.1"/>
    </source>
</evidence>
<proteinExistence type="predicted"/>
<reference evidence="1 2" key="1">
    <citation type="journal article" date="2020" name="Cell">
        <title>Large-Scale Comparative Analyses of Tick Genomes Elucidate Their Genetic Diversity and Vector Capacities.</title>
        <authorList>
            <consortium name="Tick Genome and Microbiome Consortium (TIGMIC)"/>
            <person name="Jia N."/>
            <person name="Wang J."/>
            <person name="Shi W."/>
            <person name="Du L."/>
            <person name="Sun Y."/>
            <person name="Zhan W."/>
            <person name="Jiang J.F."/>
            <person name="Wang Q."/>
            <person name="Zhang B."/>
            <person name="Ji P."/>
            <person name="Bell-Sakyi L."/>
            <person name="Cui X.M."/>
            <person name="Yuan T.T."/>
            <person name="Jiang B.G."/>
            <person name="Yang W.F."/>
            <person name="Lam T.T."/>
            <person name="Chang Q.C."/>
            <person name="Ding S.J."/>
            <person name="Wang X.J."/>
            <person name="Zhu J.G."/>
            <person name="Ruan X.D."/>
            <person name="Zhao L."/>
            <person name="Wei J.T."/>
            <person name="Ye R.Z."/>
            <person name="Que T.C."/>
            <person name="Du C.H."/>
            <person name="Zhou Y.H."/>
            <person name="Cheng J.X."/>
            <person name="Dai P.F."/>
            <person name="Guo W.B."/>
            <person name="Han X.H."/>
            <person name="Huang E.J."/>
            <person name="Li L.F."/>
            <person name="Wei W."/>
            <person name="Gao Y.C."/>
            <person name="Liu J.Z."/>
            <person name="Shao H.Z."/>
            <person name="Wang X."/>
            <person name="Wang C.C."/>
            <person name="Yang T.C."/>
            <person name="Huo Q.B."/>
            <person name="Li W."/>
            <person name="Chen H.Y."/>
            <person name="Chen S.E."/>
            <person name="Zhou L.G."/>
            <person name="Ni X.B."/>
            <person name="Tian J.H."/>
            <person name="Sheng Y."/>
            <person name="Liu T."/>
            <person name="Pan Y.S."/>
            <person name="Xia L.Y."/>
            <person name="Li J."/>
            <person name="Zhao F."/>
            <person name="Cao W.C."/>
        </authorList>
    </citation>
    <scope>NUCLEOTIDE SEQUENCE [LARGE SCALE GENOMIC DNA]</scope>
    <source>
        <strain evidence="1">Iper-2018</strain>
    </source>
</reference>
<gene>
    <name evidence="1" type="ORF">HPB47_003176</name>
</gene>